<dbReference type="GO" id="GO:0005524">
    <property type="term" value="F:ATP binding"/>
    <property type="evidence" value="ECO:0007669"/>
    <property type="project" value="UniProtKB-KW"/>
</dbReference>
<feature type="domain" description="ABC transporter" evidence="4">
    <location>
        <begin position="5"/>
        <end position="230"/>
    </location>
</feature>
<keyword evidence="6" id="KW-1185">Reference proteome</keyword>
<evidence type="ECO:0000259" key="4">
    <source>
        <dbReference type="PROSITE" id="PS50893"/>
    </source>
</evidence>
<organism evidence="5 6">
    <name type="scientific">Pseudoflavonifractor intestinihominis</name>
    <dbReference type="NCBI Taxonomy" id="3133171"/>
    <lineage>
        <taxon>Bacteria</taxon>
        <taxon>Bacillati</taxon>
        <taxon>Bacillota</taxon>
        <taxon>Clostridia</taxon>
        <taxon>Eubacteriales</taxon>
        <taxon>Oscillospiraceae</taxon>
        <taxon>Pseudoflavonifractor</taxon>
    </lineage>
</organism>
<evidence type="ECO:0000313" key="6">
    <source>
        <dbReference type="Proteomes" id="UP001464378"/>
    </source>
</evidence>
<gene>
    <name evidence="5" type="ORF">WMO64_09480</name>
</gene>
<keyword evidence="3 5" id="KW-0067">ATP-binding</keyword>
<dbReference type="Pfam" id="PF00005">
    <property type="entry name" value="ABC_tran"/>
    <property type="match status" value="1"/>
</dbReference>
<dbReference type="CDD" id="cd03230">
    <property type="entry name" value="ABC_DR_subfamily_A"/>
    <property type="match status" value="1"/>
</dbReference>
<dbReference type="PROSITE" id="PS50893">
    <property type="entry name" value="ABC_TRANSPORTER_2"/>
    <property type="match status" value="1"/>
</dbReference>
<accession>A0ABV1E8Q9</accession>
<evidence type="ECO:0000256" key="3">
    <source>
        <dbReference type="ARBA" id="ARBA00022840"/>
    </source>
</evidence>
<dbReference type="PANTHER" id="PTHR42939">
    <property type="entry name" value="ABC TRANSPORTER ATP-BINDING PROTEIN ALBC-RELATED"/>
    <property type="match status" value="1"/>
</dbReference>
<dbReference type="InterPro" id="IPR027417">
    <property type="entry name" value="P-loop_NTPase"/>
</dbReference>
<evidence type="ECO:0000256" key="1">
    <source>
        <dbReference type="ARBA" id="ARBA00022448"/>
    </source>
</evidence>
<protein>
    <submittedName>
        <fullName evidence="5">ABC transporter ATP-binding protein</fullName>
    </submittedName>
</protein>
<dbReference type="InterPro" id="IPR003593">
    <property type="entry name" value="AAA+_ATPase"/>
</dbReference>
<dbReference type="RefSeq" id="WP_349231811.1">
    <property type="nucleotide sequence ID" value="NZ_JBBMFK010000013.1"/>
</dbReference>
<keyword evidence="2" id="KW-0547">Nucleotide-binding</keyword>
<dbReference type="InterPro" id="IPR051782">
    <property type="entry name" value="ABC_Transporter_VariousFunc"/>
</dbReference>
<name>A0ABV1E8Q9_9FIRM</name>
<comment type="caution">
    <text evidence="5">The sequence shown here is derived from an EMBL/GenBank/DDBJ whole genome shotgun (WGS) entry which is preliminary data.</text>
</comment>
<dbReference type="SUPFAM" id="SSF52540">
    <property type="entry name" value="P-loop containing nucleoside triphosphate hydrolases"/>
    <property type="match status" value="1"/>
</dbReference>
<sequence length="287" mass="32336">MENAIEIRHLTKDYGSFKLDDVSFDVPMGTVVGLIGENGAGKSTTIKCILNLIRRDGGEIVLLGRDNIADERAAKEEIGVVLDESTFHDTLRSGDVGKILRRIYKNWDQRFFEQLLKKFDLPEKKLLKDYSRGMKMKLSIAAALSARPRLLILDEATGGLDPVVRDEILDQFLDFVRDEDHAILISSHITTDLEKAADYVVYLHKGKVALQGAKDELLEEYGRLVCGRADLDKVDRAFLVGVRESQFSCEALVRDREKFVRLYPELTVDRVTLDEIMVFTAKGDVAS</sequence>
<dbReference type="Gene3D" id="3.40.50.300">
    <property type="entry name" value="P-loop containing nucleotide triphosphate hydrolases"/>
    <property type="match status" value="1"/>
</dbReference>
<dbReference type="Proteomes" id="UP001464378">
    <property type="component" value="Unassembled WGS sequence"/>
</dbReference>
<evidence type="ECO:0000256" key="2">
    <source>
        <dbReference type="ARBA" id="ARBA00022741"/>
    </source>
</evidence>
<dbReference type="PANTHER" id="PTHR42939:SF3">
    <property type="entry name" value="ABC TRANSPORTER ATP-BINDING COMPONENT"/>
    <property type="match status" value="1"/>
</dbReference>
<evidence type="ECO:0000313" key="5">
    <source>
        <dbReference type="EMBL" id="MEQ2443703.1"/>
    </source>
</evidence>
<dbReference type="SMART" id="SM00382">
    <property type="entry name" value="AAA"/>
    <property type="match status" value="1"/>
</dbReference>
<dbReference type="InterPro" id="IPR003439">
    <property type="entry name" value="ABC_transporter-like_ATP-bd"/>
</dbReference>
<dbReference type="EMBL" id="JBBMFK010000013">
    <property type="protein sequence ID" value="MEQ2443703.1"/>
    <property type="molecule type" value="Genomic_DNA"/>
</dbReference>
<keyword evidence="1" id="KW-0813">Transport</keyword>
<reference evidence="5 6" key="1">
    <citation type="submission" date="2024-03" db="EMBL/GenBank/DDBJ databases">
        <title>Human intestinal bacterial collection.</title>
        <authorList>
            <person name="Pauvert C."/>
            <person name="Hitch T.C.A."/>
            <person name="Clavel T."/>
        </authorList>
    </citation>
    <scope>NUCLEOTIDE SEQUENCE [LARGE SCALE GENOMIC DNA]</scope>
    <source>
        <strain evidence="5 6">CLA-AP-H29</strain>
    </source>
</reference>
<proteinExistence type="predicted"/>